<dbReference type="PANTHER" id="PTHR16222:SF24">
    <property type="entry name" value="ADP-RIBOSYLHYDROLASE ARH3"/>
    <property type="match status" value="1"/>
</dbReference>
<comment type="caution">
    <text evidence="3">The sequence shown here is derived from an EMBL/GenBank/DDBJ whole genome shotgun (WGS) entry which is preliminary data.</text>
</comment>
<sequence>MIIDIKRKYLGGMVGSALGDAIGELAFHYRNKDDLSMQLNRLKKLRYTDDTAMSIGLAESLIKKGCLDQNDLGETFRYNYEREPWRGYASGPPTIFSIVKQSGSTYTEAARSLFGGTGSLGNGAAMRIVPVGLFFHSYPDLYEKACMSASVTHAHPVGKDGAAVQARAVSLVVKLDPKEAFPYRTFMDTLTDFAVTPQIEEKMRLVQKLINAQSPPSVAAEQLGQTVAVHKSMPFALFSFLRHPKSFEDCLFCATLHGGDRDTLGAMACAISGAYLGIESIPHSWRQKLENRLYIEDLALRLSEISRHSAVRKQPSEH</sequence>
<evidence type="ECO:0008006" key="4">
    <source>
        <dbReference type="Google" id="ProtNLM"/>
    </source>
</evidence>
<dbReference type="SUPFAM" id="SSF101478">
    <property type="entry name" value="ADP-ribosylglycohydrolase"/>
    <property type="match status" value="1"/>
</dbReference>
<proteinExistence type="inferred from homology"/>
<evidence type="ECO:0000256" key="1">
    <source>
        <dbReference type="ARBA" id="ARBA00010702"/>
    </source>
</evidence>
<dbReference type="Pfam" id="PF03747">
    <property type="entry name" value="ADP_ribosyl_GH"/>
    <property type="match status" value="1"/>
</dbReference>
<dbReference type="InterPro" id="IPR005502">
    <property type="entry name" value="Ribosyl_crysJ1"/>
</dbReference>
<keyword evidence="2" id="KW-0378">Hydrolase</keyword>
<evidence type="ECO:0000256" key="2">
    <source>
        <dbReference type="ARBA" id="ARBA00022801"/>
    </source>
</evidence>
<gene>
    <name evidence="3" type="ORF">S01H1_11465</name>
</gene>
<dbReference type="EMBL" id="BARS01005846">
    <property type="protein sequence ID" value="GAF79582.1"/>
    <property type="molecule type" value="Genomic_DNA"/>
</dbReference>
<dbReference type="InterPro" id="IPR050792">
    <property type="entry name" value="ADP-ribosylglycohydrolase"/>
</dbReference>
<protein>
    <recommendedName>
        <fullName evidence="4">ADP-ribosylation/Crystallin J1</fullName>
    </recommendedName>
</protein>
<accession>X0SUI6</accession>
<dbReference type="AlphaFoldDB" id="X0SUI6"/>
<comment type="similarity">
    <text evidence="1">Belongs to the ADP-ribosylglycohydrolase family.</text>
</comment>
<dbReference type="PANTHER" id="PTHR16222">
    <property type="entry name" value="ADP-RIBOSYLGLYCOHYDROLASE"/>
    <property type="match status" value="1"/>
</dbReference>
<organism evidence="3">
    <name type="scientific">marine sediment metagenome</name>
    <dbReference type="NCBI Taxonomy" id="412755"/>
    <lineage>
        <taxon>unclassified sequences</taxon>
        <taxon>metagenomes</taxon>
        <taxon>ecological metagenomes</taxon>
    </lineage>
</organism>
<reference evidence="3" key="1">
    <citation type="journal article" date="2014" name="Front. Microbiol.">
        <title>High frequency of phylogenetically diverse reductive dehalogenase-homologous genes in deep subseafloor sedimentary metagenomes.</title>
        <authorList>
            <person name="Kawai M."/>
            <person name="Futagami T."/>
            <person name="Toyoda A."/>
            <person name="Takaki Y."/>
            <person name="Nishi S."/>
            <person name="Hori S."/>
            <person name="Arai W."/>
            <person name="Tsubouchi T."/>
            <person name="Morono Y."/>
            <person name="Uchiyama I."/>
            <person name="Ito T."/>
            <person name="Fujiyama A."/>
            <person name="Inagaki F."/>
            <person name="Takami H."/>
        </authorList>
    </citation>
    <scope>NUCLEOTIDE SEQUENCE</scope>
    <source>
        <strain evidence="3">Expedition CK06-06</strain>
    </source>
</reference>
<evidence type="ECO:0000313" key="3">
    <source>
        <dbReference type="EMBL" id="GAF79582.1"/>
    </source>
</evidence>
<dbReference type="Gene3D" id="1.10.4080.10">
    <property type="entry name" value="ADP-ribosylation/Crystallin J1"/>
    <property type="match status" value="1"/>
</dbReference>
<name>X0SUI6_9ZZZZ</name>
<dbReference type="GO" id="GO:0016787">
    <property type="term" value="F:hydrolase activity"/>
    <property type="evidence" value="ECO:0007669"/>
    <property type="project" value="UniProtKB-KW"/>
</dbReference>
<dbReference type="InterPro" id="IPR036705">
    <property type="entry name" value="Ribosyl_crysJ1_sf"/>
</dbReference>